<dbReference type="Gene3D" id="3.90.550.10">
    <property type="entry name" value="Spore Coat Polysaccharide Biosynthesis Protein SpsA, Chain A"/>
    <property type="match status" value="1"/>
</dbReference>
<dbReference type="Proteomes" id="UP001195941">
    <property type="component" value="Unassembled WGS sequence"/>
</dbReference>
<dbReference type="EMBL" id="JADMKU010000002">
    <property type="protein sequence ID" value="MBR9650104.1"/>
    <property type="molecule type" value="Genomic_DNA"/>
</dbReference>
<evidence type="ECO:0000256" key="2">
    <source>
        <dbReference type="ARBA" id="ARBA00022676"/>
    </source>
</evidence>
<feature type="domain" description="Glycosyltransferase 2-like" evidence="4">
    <location>
        <begin position="18"/>
        <end position="145"/>
    </location>
</feature>
<evidence type="ECO:0000313" key="6">
    <source>
        <dbReference type="Proteomes" id="UP001195941"/>
    </source>
</evidence>
<keyword evidence="6" id="KW-1185">Reference proteome</keyword>
<proteinExistence type="inferred from homology"/>
<reference evidence="5 6" key="1">
    <citation type="journal article" date="2021" name="Arch. Microbiol.">
        <title>Thalassobius aquimarinus sp. nov., isolated from the Sea of Japan seashore.</title>
        <authorList>
            <person name="Kurilenko V.V."/>
            <person name="Romanenko L.A."/>
            <person name="Chernysheva N.Y."/>
            <person name="Velansky P.V."/>
            <person name="Tekutyeva L.A."/>
            <person name="Isaeva M.P."/>
            <person name="Mikhailov V.V."/>
        </authorList>
    </citation>
    <scope>NUCLEOTIDE SEQUENCE [LARGE SCALE GENOMIC DNA]</scope>
    <source>
        <strain evidence="5 6">KMM 8518</strain>
    </source>
</reference>
<comment type="similarity">
    <text evidence="1">Belongs to the glycosyltransferase 2 family.</text>
</comment>
<keyword evidence="3" id="KW-0808">Transferase</keyword>
<dbReference type="SUPFAM" id="SSF53448">
    <property type="entry name" value="Nucleotide-diphospho-sugar transferases"/>
    <property type="match status" value="1"/>
</dbReference>
<name>A0ABS5HMF9_9RHOB</name>
<keyword evidence="2" id="KW-0328">Glycosyltransferase</keyword>
<evidence type="ECO:0000259" key="4">
    <source>
        <dbReference type="Pfam" id="PF00535"/>
    </source>
</evidence>
<dbReference type="Pfam" id="PF00535">
    <property type="entry name" value="Glycos_transf_2"/>
    <property type="match status" value="1"/>
</dbReference>
<dbReference type="PANTHER" id="PTHR43179:SF12">
    <property type="entry name" value="GALACTOFURANOSYLTRANSFERASE GLFT2"/>
    <property type="match status" value="1"/>
</dbReference>
<comment type="caution">
    <text evidence="5">The sequence shown here is derived from an EMBL/GenBank/DDBJ whole genome shotgun (WGS) entry which is preliminary data.</text>
</comment>
<evidence type="ECO:0000313" key="5">
    <source>
        <dbReference type="EMBL" id="MBR9650104.1"/>
    </source>
</evidence>
<protein>
    <submittedName>
        <fullName evidence="5">Glycosyltransferase</fullName>
    </submittedName>
</protein>
<evidence type="ECO:0000256" key="1">
    <source>
        <dbReference type="ARBA" id="ARBA00006739"/>
    </source>
</evidence>
<dbReference type="InterPro" id="IPR001173">
    <property type="entry name" value="Glyco_trans_2-like"/>
</dbReference>
<dbReference type="PANTHER" id="PTHR43179">
    <property type="entry name" value="RHAMNOSYLTRANSFERASE WBBL"/>
    <property type="match status" value="1"/>
</dbReference>
<dbReference type="InterPro" id="IPR029044">
    <property type="entry name" value="Nucleotide-diphossugar_trans"/>
</dbReference>
<gene>
    <name evidence="5" type="ORF">IT775_03070</name>
</gene>
<evidence type="ECO:0000256" key="3">
    <source>
        <dbReference type="ARBA" id="ARBA00022679"/>
    </source>
</evidence>
<accession>A0ABS5HMF9</accession>
<organism evidence="5 6">
    <name type="scientific">Thalassovita aquimarina</name>
    <dbReference type="NCBI Taxonomy" id="2785917"/>
    <lineage>
        <taxon>Bacteria</taxon>
        <taxon>Pseudomonadati</taxon>
        <taxon>Pseudomonadota</taxon>
        <taxon>Alphaproteobacteria</taxon>
        <taxon>Rhodobacterales</taxon>
        <taxon>Roseobacteraceae</taxon>
        <taxon>Thalassovita</taxon>
    </lineage>
</organism>
<sequence length="340" mass="38442">MENRVTEEKSGAGRLVAVVVTHNRLAQLQVTVQRLLEAPASCLQAVVVVDNCSSDGTADWLAAQRNPRLDIIRSDTNLGGAGGFETGMRRAMERFDPDWLVVMDDDARPCPDALASFQAVPRQDDLALAAAVYFPDGAVCEMNRPSINPFWHPRAFLRTLWQVLTGRGARDGFHIPYRAYDAEHTTEIDLTSFVGLFMSRRMVQTVGLPDGHLFLYGDDVIYTLGLRKAGFRIAFDPGLRFEHDCSTFENDRKRVFRPLWKVYYTYRNGLMMYHRAAGPLFWLMVPALAVKWALAGSRYGADRPRYNRLLRRALLDALREDTRLSHAQVLKLASGEPHRT</sequence>